<protein>
    <submittedName>
        <fullName evidence="3">DUF2339 domain-containing protein</fullName>
    </submittedName>
</protein>
<evidence type="ECO:0000256" key="1">
    <source>
        <dbReference type="SAM" id="MobiDB-lite"/>
    </source>
</evidence>
<feature type="transmembrane region" description="Helical" evidence="2">
    <location>
        <begin position="233"/>
        <end position="249"/>
    </location>
</feature>
<feature type="transmembrane region" description="Helical" evidence="2">
    <location>
        <begin position="412"/>
        <end position="428"/>
    </location>
</feature>
<dbReference type="AlphaFoldDB" id="A0A2G5P7G3"/>
<feature type="transmembrane region" description="Helical" evidence="2">
    <location>
        <begin position="435"/>
        <end position="452"/>
    </location>
</feature>
<evidence type="ECO:0000313" key="3">
    <source>
        <dbReference type="EMBL" id="PIB74206.1"/>
    </source>
</evidence>
<reference evidence="3 4" key="1">
    <citation type="journal article" date="2017" name="Infect. Genet. Evol.">
        <title>The new phylogeny of the genus Mycobacterium: The old and the news.</title>
        <authorList>
            <person name="Tortoli E."/>
            <person name="Fedrizzi T."/>
            <person name="Meehan C.J."/>
            <person name="Trovato A."/>
            <person name="Grottola A."/>
            <person name="Giacobazzi E."/>
            <person name="Serpini G.F."/>
            <person name="Tagliazucchi S."/>
            <person name="Fabio A."/>
            <person name="Bettua C."/>
            <person name="Bertorelli R."/>
            <person name="Frascaro F."/>
            <person name="De Sanctis V."/>
            <person name="Pecorari M."/>
            <person name="Jousson O."/>
            <person name="Segata N."/>
            <person name="Cirillo D.M."/>
        </authorList>
    </citation>
    <scope>NUCLEOTIDE SEQUENCE [LARGE SCALE GENOMIC DNA]</scope>
    <source>
        <strain evidence="3 4">CIP1034565</strain>
    </source>
</reference>
<feature type="transmembrane region" description="Helical" evidence="2">
    <location>
        <begin position="181"/>
        <end position="204"/>
    </location>
</feature>
<dbReference type="Pfam" id="PF10101">
    <property type="entry name" value="DUF2339"/>
    <property type="match status" value="1"/>
</dbReference>
<dbReference type="STRING" id="85968.GCA_900073015_00630"/>
<feature type="region of interest" description="Disordered" evidence="1">
    <location>
        <begin position="89"/>
        <end position="113"/>
    </location>
</feature>
<keyword evidence="4" id="KW-1185">Reference proteome</keyword>
<sequence>MADPNPAAVAVLSRLSGECAALSDRLTAMAGELTELQSAFGVAVPAQPATPPPVLPQPAVPQPAMPYPAQPVAAYPAAQYPSRREGWAPPTVAYQPFPSTPSTPSAPKPPRPDRGSGWVGKLLAVAGVGVTLIGVALLLVLAAQAGILRPEIRVIGGAVLAGALVAGAIRFNRRPGGRTGAIALAATGVAAAYLDVIAVCTIYGWIPAPVALLLAFGLAGAGMVLARRWDSQALGLLVLIPLTVLAPIVTDGLDLRLIGFMLIASAASLPFQLAKNWGWIFAARTVAVTLPLLAGLAGVHRTAEHAWLIGGACALAAALALAGALLVLPTVTNRVAIALWTVVGTLPVLVAPAGVGRTAAVLMLFVLAVTLLTIVALAHRLPGVPGPVATIWSALAAAAMMIAAVVLFDGPVRVAVILALALLVALAAERVSSARWISVAVGAFGFLGYLAYVPPEHLVRAHELDGGPATAVLVSSVLLIGCVAVQLLAYARSAAAATAPDGTRADLRPWFVMGGAVVLYAVTAFMVVAGVLIGGTEGGFLAGHVLATICWVIAAAVLLVLALRIRDAGTRNALVTGGMTLTAAAMAKLFLFDLGTLDGIFRVIVFIVVGLILLAMGAGYARTLAQQDSERVDR</sequence>
<feature type="transmembrane region" description="Helical" evidence="2">
    <location>
        <begin position="152"/>
        <end position="169"/>
    </location>
</feature>
<dbReference type="OrthoDB" id="3729996at2"/>
<dbReference type="Proteomes" id="UP000230551">
    <property type="component" value="Unassembled WGS sequence"/>
</dbReference>
<keyword evidence="2" id="KW-1133">Transmembrane helix</keyword>
<dbReference type="PANTHER" id="PTHR38434">
    <property type="entry name" value="BLL2549 PROTEIN"/>
    <property type="match status" value="1"/>
</dbReference>
<feature type="transmembrane region" description="Helical" evidence="2">
    <location>
        <begin position="210"/>
        <end position="226"/>
    </location>
</feature>
<dbReference type="InterPro" id="IPR019286">
    <property type="entry name" value="DUF2339_TM"/>
</dbReference>
<feature type="transmembrane region" description="Helical" evidence="2">
    <location>
        <begin position="600"/>
        <end position="621"/>
    </location>
</feature>
<organism evidence="3 4">
    <name type="scientific">Mycolicibacterium brumae</name>
    <dbReference type="NCBI Taxonomy" id="85968"/>
    <lineage>
        <taxon>Bacteria</taxon>
        <taxon>Bacillati</taxon>
        <taxon>Actinomycetota</taxon>
        <taxon>Actinomycetes</taxon>
        <taxon>Mycobacteriales</taxon>
        <taxon>Mycobacteriaceae</taxon>
        <taxon>Mycolicibacterium</taxon>
    </lineage>
</organism>
<comment type="caution">
    <text evidence="3">The sequence shown here is derived from an EMBL/GenBank/DDBJ whole genome shotgun (WGS) entry which is preliminary data.</text>
</comment>
<keyword evidence="2" id="KW-0812">Transmembrane</keyword>
<accession>A0A2G5P7G3</accession>
<dbReference type="RefSeq" id="WP_090585856.1">
    <property type="nucleotide sequence ID" value="NZ_CP104302.1"/>
</dbReference>
<evidence type="ECO:0000256" key="2">
    <source>
        <dbReference type="SAM" id="Phobius"/>
    </source>
</evidence>
<feature type="transmembrane region" description="Helical" evidence="2">
    <location>
        <begin position="573"/>
        <end position="594"/>
    </location>
</feature>
<feature type="transmembrane region" description="Helical" evidence="2">
    <location>
        <begin position="335"/>
        <end position="353"/>
    </location>
</feature>
<gene>
    <name evidence="3" type="ORF">CQY22_013990</name>
</gene>
<keyword evidence="2" id="KW-0472">Membrane</keyword>
<dbReference type="PANTHER" id="PTHR38434:SF1">
    <property type="entry name" value="BLL2549 PROTEIN"/>
    <property type="match status" value="1"/>
</dbReference>
<feature type="transmembrane region" description="Helical" evidence="2">
    <location>
        <begin position="472"/>
        <end position="490"/>
    </location>
</feature>
<proteinExistence type="predicted"/>
<feature type="transmembrane region" description="Helical" evidence="2">
    <location>
        <begin position="539"/>
        <end position="561"/>
    </location>
</feature>
<feature type="transmembrane region" description="Helical" evidence="2">
    <location>
        <begin position="306"/>
        <end position="328"/>
    </location>
</feature>
<name>A0A2G5P7G3_9MYCO</name>
<feature type="compositionally biased region" description="Pro residues" evidence="1">
    <location>
        <begin position="98"/>
        <end position="109"/>
    </location>
</feature>
<feature type="transmembrane region" description="Helical" evidence="2">
    <location>
        <begin position="359"/>
        <end position="377"/>
    </location>
</feature>
<evidence type="ECO:0000313" key="4">
    <source>
        <dbReference type="Proteomes" id="UP000230551"/>
    </source>
</evidence>
<feature type="transmembrane region" description="Helical" evidence="2">
    <location>
        <begin position="122"/>
        <end position="146"/>
    </location>
</feature>
<feature type="transmembrane region" description="Helical" evidence="2">
    <location>
        <begin position="510"/>
        <end position="533"/>
    </location>
</feature>
<dbReference type="EMBL" id="PDCN02000019">
    <property type="protein sequence ID" value="PIB74206.1"/>
    <property type="molecule type" value="Genomic_DNA"/>
</dbReference>
<feature type="transmembrane region" description="Helical" evidence="2">
    <location>
        <begin position="281"/>
        <end position="300"/>
    </location>
</feature>